<gene>
    <name evidence="1" type="ORF">BDM02DRAFT_3113433</name>
</gene>
<name>A0ACB6ZJQ8_THEGA</name>
<comment type="caution">
    <text evidence="1">The sequence shown here is derived from an EMBL/GenBank/DDBJ whole genome shotgun (WGS) entry which is preliminary data.</text>
</comment>
<dbReference type="Proteomes" id="UP000886501">
    <property type="component" value="Unassembled WGS sequence"/>
</dbReference>
<organism evidence="1 2">
    <name type="scientific">Thelephora ganbajun</name>
    <name type="common">Ganba fungus</name>
    <dbReference type="NCBI Taxonomy" id="370292"/>
    <lineage>
        <taxon>Eukaryota</taxon>
        <taxon>Fungi</taxon>
        <taxon>Dikarya</taxon>
        <taxon>Basidiomycota</taxon>
        <taxon>Agaricomycotina</taxon>
        <taxon>Agaricomycetes</taxon>
        <taxon>Thelephorales</taxon>
        <taxon>Thelephoraceae</taxon>
        <taxon>Thelephora</taxon>
    </lineage>
</organism>
<proteinExistence type="predicted"/>
<accession>A0ACB6ZJQ8</accession>
<reference evidence="1" key="2">
    <citation type="journal article" date="2020" name="Nat. Commun.">
        <title>Large-scale genome sequencing of mycorrhizal fungi provides insights into the early evolution of symbiotic traits.</title>
        <authorList>
            <person name="Miyauchi S."/>
            <person name="Kiss E."/>
            <person name="Kuo A."/>
            <person name="Drula E."/>
            <person name="Kohler A."/>
            <person name="Sanchez-Garcia M."/>
            <person name="Morin E."/>
            <person name="Andreopoulos B."/>
            <person name="Barry K.W."/>
            <person name="Bonito G."/>
            <person name="Buee M."/>
            <person name="Carver A."/>
            <person name="Chen C."/>
            <person name="Cichocki N."/>
            <person name="Clum A."/>
            <person name="Culley D."/>
            <person name="Crous P.W."/>
            <person name="Fauchery L."/>
            <person name="Girlanda M."/>
            <person name="Hayes R.D."/>
            <person name="Keri Z."/>
            <person name="LaButti K."/>
            <person name="Lipzen A."/>
            <person name="Lombard V."/>
            <person name="Magnuson J."/>
            <person name="Maillard F."/>
            <person name="Murat C."/>
            <person name="Nolan M."/>
            <person name="Ohm R.A."/>
            <person name="Pangilinan J."/>
            <person name="Pereira M.F."/>
            <person name="Perotto S."/>
            <person name="Peter M."/>
            <person name="Pfister S."/>
            <person name="Riley R."/>
            <person name="Sitrit Y."/>
            <person name="Stielow J.B."/>
            <person name="Szollosi G."/>
            <person name="Zifcakova L."/>
            <person name="Stursova M."/>
            <person name="Spatafora J.W."/>
            <person name="Tedersoo L."/>
            <person name="Vaario L.M."/>
            <person name="Yamada A."/>
            <person name="Yan M."/>
            <person name="Wang P."/>
            <person name="Xu J."/>
            <person name="Bruns T."/>
            <person name="Baldrian P."/>
            <person name="Vilgalys R."/>
            <person name="Dunand C."/>
            <person name="Henrissat B."/>
            <person name="Grigoriev I.V."/>
            <person name="Hibbett D."/>
            <person name="Nagy L.G."/>
            <person name="Martin F.M."/>
        </authorList>
    </citation>
    <scope>NUCLEOTIDE SEQUENCE</scope>
    <source>
        <strain evidence="1">P2</strain>
    </source>
</reference>
<evidence type="ECO:0000313" key="2">
    <source>
        <dbReference type="Proteomes" id="UP000886501"/>
    </source>
</evidence>
<reference evidence="1" key="1">
    <citation type="submission" date="2019-10" db="EMBL/GenBank/DDBJ databases">
        <authorList>
            <consortium name="DOE Joint Genome Institute"/>
            <person name="Kuo A."/>
            <person name="Miyauchi S."/>
            <person name="Kiss E."/>
            <person name="Drula E."/>
            <person name="Kohler A."/>
            <person name="Sanchez-Garcia M."/>
            <person name="Andreopoulos B."/>
            <person name="Barry K.W."/>
            <person name="Bonito G."/>
            <person name="Buee M."/>
            <person name="Carver A."/>
            <person name="Chen C."/>
            <person name="Cichocki N."/>
            <person name="Clum A."/>
            <person name="Culley D."/>
            <person name="Crous P.W."/>
            <person name="Fauchery L."/>
            <person name="Girlanda M."/>
            <person name="Hayes R."/>
            <person name="Keri Z."/>
            <person name="Labutti K."/>
            <person name="Lipzen A."/>
            <person name="Lombard V."/>
            <person name="Magnuson J."/>
            <person name="Maillard F."/>
            <person name="Morin E."/>
            <person name="Murat C."/>
            <person name="Nolan M."/>
            <person name="Ohm R."/>
            <person name="Pangilinan J."/>
            <person name="Pereira M."/>
            <person name="Perotto S."/>
            <person name="Peter M."/>
            <person name="Riley R."/>
            <person name="Sitrit Y."/>
            <person name="Stielow B."/>
            <person name="Szollosi G."/>
            <person name="Zifcakova L."/>
            <person name="Stursova M."/>
            <person name="Spatafora J.W."/>
            <person name="Tedersoo L."/>
            <person name="Vaario L.-M."/>
            <person name="Yamada A."/>
            <person name="Yan M."/>
            <person name="Wang P."/>
            <person name="Xu J."/>
            <person name="Bruns T."/>
            <person name="Baldrian P."/>
            <person name="Vilgalys R."/>
            <person name="Henrissat B."/>
            <person name="Grigoriev I.V."/>
            <person name="Hibbett D."/>
            <person name="Nagy L.G."/>
            <person name="Martin F.M."/>
        </authorList>
    </citation>
    <scope>NUCLEOTIDE SEQUENCE</scope>
    <source>
        <strain evidence="1">P2</strain>
    </source>
</reference>
<protein>
    <submittedName>
        <fullName evidence="1">Uncharacterized protein</fullName>
    </submittedName>
</protein>
<sequence>MSHRGYPTPHGAMPSFQATSQPWLATVALNLVWISWRTSYGHGGQNPGVNTARLLLKYTASKRAVTCNTSSHA</sequence>
<keyword evidence="2" id="KW-1185">Reference proteome</keyword>
<dbReference type="EMBL" id="MU117995">
    <property type="protein sequence ID" value="KAF9649618.1"/>
    <property type="molecule type" value="Genomic_DNA"/>
</dbReference>
<evidence type="ECO:0000313" key="1">
    <source>
        <dbReference type="EMBL" id="KAF9649618.1"/>
    </source>
</evidence>